<dbReference type="InterPro" id="IPR014710">
    <property type="entry name" value="RmlC-like_jellyroll"/>
</dbReference>
<feature type="domain" description="JmjC" evidence="2">
    <location>
        <begin position="132"/>
        <end position="320"/>
    </location>
</feature>
<name>A0A4U0U2F0_9PEZI</name>
<proteinExistence type="predicted"/>
<organism evidence="3 4">
    <name type="scientific">Salinomyces thailandicus</name>
    <dbReference type="NCBI Taxonomy" id="706561"/>
    <lineage>
        <taxon>Eukaryota</taxon>
        <taxon>Fungi</taxon>
        <taxon>Dikarya</taxon>
        <taxon>Ascomycota</taxon>
        <taxon>Pezizomycotina</taxon>
        <taxon>Dothideomycetes</taxon>
        <taxon>Dothideomycetidae</taxon>
        <taxon>Mycosphaerellales</taxon>
        <taxon>Teratosphaeriaceae</taxon>
        <taxon>Salinomyces</taxon>
    </lineage>
</organism>
<sequence>MENAISNLITTYHELNASVIDQLDEEPSPLTFFRYVAKNRPFVVRQAATEWKAYNEWNAGYLRKKMEGESVKVAVTPLGNADAVVKQQDGSLVFVEPYETTEDFSSFLDYVQSSSTKGAGDTKNVKYAQTQNDNLHDEYANFLPDIPKDIPWARIALESHADAVNLWLGNDRSITSLHKDNYENIYVQIRGQKHFTLLPPCEMPCVNETFLPRGRYAPTAHPGRNEEEEGRLQVALENEASEKVPVAIWDPDVADQNTTRYSYLANPLRVTLEEGDMLYLPAMWYHKVSQTAGEEGFVCALNYWYDMDFSGHFWSGNNFVRDVVGEEGGQGSMGSSVGMSGKGAGEAREEK</sequence>
<dbReference type="PANTHER" id="PTHR12461:SF99">
    <property type="entry name" value="BIFUNCTIONAL PEPTIDASE AND (3S)-LYSYL HYDROXYLASE JMJD7"/>
    <property type="match status" value="1"/>
</dbReference>
<dbReference type="PANTHER" id="PTHR12461">
    <property type="entry name" value="HYPOXIA-INDUCIBLE FACTOR 1 ALPHA INHIBITOR-RELATED"/>
    <property type="match status" value="1"/>
</dbReference>
<dbReference type="Gene3D" id="2.60.120.10">
    <property type="entry name" value="Jelly Rolls"/>
    <property type="match status" value="1"/>
</dbReference>
<evidence type="ECO:0000313" key="3">
    <source>
        <dbReference type="EMBL" id="TKA29153.1"/>
    </source>
</evidence>
<evidence type="ECO:0000259" key="2">
    <source>
        <dbReference type="PROSITE" id="PS51184"/>
    </source>
</evidence>
<dbReference type="AlphaFoldDB" id="A0A4U0U2F0"/>
<keyword evidence="4" id="KW-1185">Reference proteome</keyword>
<feature type="region of interest" description="Disordered" evidence="1">
    <location>
        <begin position="329"/>
        <end position="351"/>
    </location>
</feature>
<dbReference type="SMART" id="SM00558">
    <property type="entry name" value="JmjC"/>
    <property type="match status" value="1"/>
</dbReference>
<gene>
    <name evidence="3" type="ORF">B0A50_03663</name>
</gene>
<dbReference type="EMBL" id="NAJL01000015">
    <property type="protein sequence ID" value="TKA29153.1"/>
    <property type="molecule type" value="Genomic_DNA"/>
</dbReference>
<dbReference type="InterPro" id="IPR003347">
    <property type="entry name" value="JmjC_dom"/>
</dbReference>
<dbReference type="Proteomes" id="UP000308549">
    <property type="component" value="Unassembled WGS sequence"/>
</dbReference>
<dbReference type="InterPro" id="IPR041667">
    <property type="entry name" value="Cupin_8"/>
</dbReference>
<dbReference type="Pfam" id="PF13621">
    <property type="entry name" value="Cupin_8"/>
    <property type="match status" value="1"/>
</dbReference>
<reference evidence="3 4" key="1">
    <citation type="submission" date="2017-03" db="EMBL/GenBank/DDBJ databases">
        <title>Genomes of endolithic fungi from Antarctica.</title>
        <authorList>
            <person name="Coleine C."/>
            <person name="Masonjones S."/>
            <person name="Stajich J.E."/>
        </authorList>
    </citation>
    <scope>NUCLEOTIDE SEQUENCE [LARGE SCALE GENOMIC DNA]</scope>
    <source>
        <strain evidence="3 4">CCFEE 6315</strain>
    </source>
</reference>
<comment type="caution">
    <text evidence="3">The sequence shown here is derived from an EMBL/GenBank/DDBJ whole genome shotgun (WGS) entry which is preliminary data.</text>
</comment>
<dbReference type="PROSITE" id="PS51184">
    <property type="entry name" value="JMJC"/>
    <property type="match status" value="1"/>
</dbReference>
<evidence type="ECO:0000256" key="1">
    <source>
        <dbReference type="SAM" id="MobiDB-lite"/>
    </source>
</evidence>
<evidence type="ECO:0000313" key="4">
    <source>
        <dbReference type="Proteomes" id="UP000308549"/>
    </source>
</evidence>
<accession>A0A4U0U2F0</accession>
<dbReference type="OrthoDB" id="415358at2759"/>
<protein>
    <recommendedName>
        <fullName evidence="2">JmjC domain-containing protein</fullName>
    </recommendedName>
</protein>
<dbReference type="SUPFAM" id="SSF51197">
    <property type="entry name" value="Clavaminate synthase-like"/>
    <property type="match status" value="1"/>
</dbReference>